<protein>
    <submittedName>
        <fullName evidence="5">Phosphatidylinositol-3/4/5-trisphosphate 3-phosphatase</fullName>
    </submittedName>
</protein>
<evidence type="ECO:0000313" key="5">
    <source>
        <dbReference type="EMBL" id="KWX12232.1"/>
    </source>
</evidence>
<accession>A0A132NR94</accession>
<proteinExistence type="predicted"/>
<dbReference type="PANTHER" id="PTHR12305:SF81">
    <property type="entry name" value="PHOSPHATIDYLINOSITOL 3,4,5-TRISPHOSPHATE 3-PHOSPHATASE AND DUAL-SPECIFICITY PROTEIN PHOSPHATASE PTEN"/>
    <property type="match status" value="1"/>
</dbReference>
<dbReference type="PROSITE" id="PS50056">
    <property type="entry name" value="TYR_PHOSPHATASE_2"/>
    <property type="match status" value="1"/>
</dbReference>
<dbReference type="OrthoDB" id="16692at2759"/>
<evidence type="ECO:0000256" key="2">
    <source>
        <dbReference type="SAM" id="MobiDB-lite"/>
    </source>
</evidence>
<evidence type="ECO:0000259" key="3">
    <source>
        <dbReference type="PROSITE" id="PS50056"/>
    </source>
</evidence>
<dbReference type="PANTHER" id="PTHR12305">
    <property type="entry name" value="PHOSPHATASE WITH HOMOLOGY TO TENSIN"/>
    <property type="match status" value="1"/>
</dbReference>
<dbReference type="EMBL" id="JXTI01000128">
    <property type="protein sequence ID" value="KWX12232.1"/>
    <property type="molecule type" value="Genomic_DNA"/>
</dbReference>
<dbReference type="PROSITE" id="PS51181">
    <property type="entry name" value="PPASE_TENSIN"/>
    <property type="match status" value="1"/>
</dbReference>
<comment type="caution">
    <text evidence="5">The sequence shown here is derived from an EMBL/GenBank/DDBJ whole genome shotgun (WGS) entry which is preliminary data.</text>
</comment>
<dbReference type="AlphaFoldDB" id="A0A132NR94"/>
<dbReference type="InterPro" id="IPR057023">
    <property type="entry name" value="PTP-SAK"/>
</dbReference>
<dbReference type="VEuPathDB" id="GiardiaDB:QR46_3776"/>
<dbReference type="SUPFAM" id="SSF52799">
    <property type="entry name" value="(Phosphotyrosine protein) phosphatases II"/>
    <property type="match status" value="1"/>
</dbReference>
<dbReference type="GO" id="GO:0005829">
    <property type="term" value="C:cytosol"/>
    <property type="evidence" value="ECO:0007669"/>
    <property type="project" value="TreeGrafter"/>
</dbReference>
<dbReference type="Proteomes" id="UP000070089">
    <property type="component" value="Unassembled WGS sequence"/>
</dbReference>
<dbReference type="InterPro" id="IPR051281">
    <property type="entry name" value="Dual-spec_lipid-protein_phosph"/>
</dbReference>
<reference evidence="5 6" key="1">
    <citation type="journal article" date="2015" name="Mol. Biochem. Parasitol.">
        <title>Identification of polymorphic genes for use in assemblage B genotyping assays through comparative genomics of multiple assemblage B Giardia duodenalis isolates.</title>
        <authorList>
            <person name="Wielinga C."/>
            <person name="Thompson R.C."/>
            <person name="Monis P."/>
            <person name="Ryan U."/>
        </authorList>
    </citation>
    <scope>NUCLEOTIDE SEQUENCE [LARGE SCALE GENOMIC DNA]</scope>
    <source>
        <strain evidence="5 6">BAH15c1</strain>
    </source>
</reference>
<dbReference type="InterPro" id="IPR029021">
    <property type="entry name" value="Prot-tyrosine_phosphatase-like"/>
</dbReference>
<name>A0A132NR94_GIAIN</name>
<sequence>MSLRHLVSKNKRRYNEHGFDLDLVYVRPGLITMGYPATSIEASFRNPVKHVLRLFNSVHADKYWVFNLCSEVKRRYYPSLFNNRVSYYGFEDHCPPPINLLVDAVNQAMNLYSTCPDVTLAIHCKAGKGRAGTVAICILLAMAYMQHSDGEDHISSSDRLLTDTLADYAKAKTYDGKAITIPSQLRYLQYFNSLIRRQLPCRQLSRISYYPKFLLREVGIINFPASMRRKSGKNDDLCLRIVCFSGSKEIPVDDIVNHLEFCNIKYGILPEGSVQDRLPGTDFVIEHSTETADEPRNTVPQTLKAIEELYKEVATPLRYHNCTDALGSIIEQDIPLQAIQMVPVDDSKGVEDAGTDVNILPVAPKEQRKRARSRSGLSVSSKGQRTYSSTVDVYTNAVVFVSLDSVLPLSTPVVFQDEIFVELTRRNSKQILGSLRLNSYFLTPDFPFSVSSGNLLTLTVPGVELDNIASRQLWTDTNLVFVLALID</sequence>
<keyword evidence="1" id="KW-0378">Hydrolase</keyword>
<feature type="domain" description="Tyrosine specific protein phosphatases" evidence="3">
    <location>
        <begin position="99"/>
        <end position="169"/>
    </location>
</feature>
<dbReference type="InterPro" id="IPR000387">
    <property type="entry name" value="Tyr_Pase_dom"/>
</dbReference>
<dbReference type="Gene3D" id="3.90.190.10">
    <property type="entry name" value="Protein tyrosine phosphatase superfamily"/>
    <property type="match status" value="1"/>
</dbReference>
<gene>
    <name evidence="5" type="ORF">QR46_3776</name>
</gene>
<feature type="domain" description="Phosphatase tensin-type" evidence="4">
    <location>
        <begin position="12"/>
        <end position="198"/>
    </location>
</feature>
<dbReference type="GO" id="GO:0016314">
    <property type="term" value="F:phosphatidylinositol-3,4,5-trisphosphate 3-phosphatase activity"/>
    <property type="evidence" value="ECO:0007669"/>
    <property type="project" value="TreeGrafter"/>
</dbReference>
<feature type="region of interest" description="Disordered" evidence="2">
    <location>
        <begin position="363"/>
        <end position="382"/>
    </location>
</feature>
<evidence type="ECO:0000256" key="1">
    <source>
        <dbReference type="ARBA" id="ARBA00022801"/>
    </source>
</evidence>
<dbReference type="Pfam" id="PF22784">
    <property type="entry name" value="PTP-SAK"/>
    <property type="match status" value="1"/>
</dbReference>
<evidence type="ECO:0000259" key="4">
    <source>
        <dbReference type="PROSITE" id="PS51181"/>
    </source>
</evidence>
<dbReference type="InterPro" id="IPR029023">
    <property type="entry name" value="Tensin_phosphatase"/>
</dbReference>
<organism evidence="5 6">
    <name type="scientific">Giardia duodenalis assemblage B</name>
    <dbReference type="NCBI Taxonomy" id="1394984"/>
    <lineage>
        <taxon>Eukaryota</taxon>
        <taxon>Metamonada</taxon>
        <taxon>Diplomonadida</taxon>
        <taxon>Hexamitidae</taxon>
        <taxon>Giardiinae</taxon>
        <taxon>Giardia</taxon>
    </lineage>
</organism>
<evidence type="ECO:0000313" key="6">
    <source>
        <dbReference type="Proteomes" id="UP000070089"/>
    </source>
</evidence>